<protein>
    <submittedName>
        <fullName evidence="3">Protein kinase domain-containing protein</fullName>
    </submittedName>
</protein>
<reference evidence="3" key="1">
    <citation type="submission" date="2022-11" db="UniProtKB">
        <authorList>
            <consortium name="WormBaseParasite"/>
        </authorList>
    </citation>
    <scope>IDENTIFICATION</scope>
</reference>
<dbReference type="WBParaSite" id="PSAMB.scaffold454size50502.g6079.t1">
    <property type="protein sequence ID" value="PSAMB.scaffold454size50502.g6079.t1"/>
    <property type="gene ID" value="PSAMB.scaffold454size50502.g6079"/>
</dbReference>
<feature type="domain" description="Protein kinase" evidence="1">
    <location>
        <begin position="1"/>
        <end position="283"/>
    </location>
</feature>
<dbReference type="GO" id="GO:0007169">
    <property type="term" value="P:cell surface receptor protein tyrosine kinase signaling pathway"/>
    <property type="evidence" value="ECO:0007669"/>
    <property type="project" value="TreeGrafter"/>
</dbReference>
<name>A0A914WN83_9BILA</name>
<dbReference type="Proteomes" id="UP000887566">
    <property type="component" value="Unplaced"/>
</dbReference>
<dbReference type="InterPro" id="IPR050122">
    <property type="entry name" value="RTK"/>
</dbReference>
<dbReference type="PANTHER" id="PTHR24416:SF600">
    <property type="entry name" value="PDGF- AND VEGF-RECEPTOR RELATED, ISOFORM J"/>
    <property type="match status" value="1"/>
</dbReference>
<dbReference type="Pfam" id="PF07714">
    <property type="entry name" value="PK_Tyr_Ser-Thr"/>
    <property type="match status" value="1"/>
</dbReference>
<dbReference type="GO" id="GO:0043235">
    <property type="term" value="C:receptor complex"/>
    <property type="evidence" value="ECO:0007669"/>
    <property type="project" value="TreeGrafter"/>
</dbReference>
<accession>A0A914WN83</accession>
<dbReference type="SMART" id="SM00219">
    <property type="entry name" value="TyrKc"/>
    <property type="match status" value="1"/>
</dbReference>
<dbReference type="Gene3D" id="1.10.510.10">
    <property type="entry name" value="Transferase(Phosphotransferase) domain 1"/>
    <property type="match status" value="1"/>
</dbReference>
<dbReference type="GO" id="GO:0004714">
    <property type="term" value="F:transmembrane receptor protein tyrosine kinase activity"/>
    <property type="evidence" value="ECO:0007669"/>
    <property type="project" value="TreeGrafter"/>
</dbReference>
<dbReference type="InterPro" id="IPR020635">
    <property type="entry name" value="Tyr_kinase_cat_dom"/>
</dbReference>
<keyword evidence="2" id="KW-1185">Reference proteome</keyword>
<dbReference type="InterPro" id="IPR011009">
    <property type="entry name" value="Kinase-like_dom_sf"/>
</dbReference>
<dbReference type="AlphaFoldDB" id="A0A914WN83"/>
<dbReference type="GO" id="GO:0005524">
    <property type="term" value="F:ATP binding"/>
    <property type="evidence" value="ECO:0007669"/>
    <property type="project" value="InterPro"/>
</dbReference>
<dbReference type="InterPro" id="IPR000719">
    <property type="entry name" value="Prot_kinase_dom"/>
</dbReference>
<dbReference type="PROSITE" id="PS00109">
    <property type="entry name" value="PROTEIN_KINASE_TYR"/>
    <property type="match status" value="1"/>
</dbReference>
<evidence type="ECO:0000259" key="1">
    <source>
        <dbReference type="PROSITE" id="PS50011"/>
    </source>
</evidence>
<proteinExistence type="predicted"/>
<dbReference type="PROSITE" id="PS50011">
    <property type="entry name" value="PROTEIN_KINASE_DOM"/>
    <property type="match status" value="1"/>
</dbReference>
<dbReference type="SUPFAM" id="SSF56112">
    <property type="entry name" value="Protein kinase-like (PK-like)"/>
    <property type="match status" value="1"/>
</dbReference>
<evidence type="ECO:0000313" key="2">
    <source>
        <dbReference type="Proteomes" id="UP000887566"/>
    </source>
</evidence>
<dbReference type="InterPro" id="IPR001245">
    <property type="entry name" value="Ser-Thr/Tyr_kinase_cat_dom"/>
</dbReference>
<dbReference type="PANTHER" id="PTHR24416">
    <property type="entry name" value="TYROSINE-PROTEIN KINASE RECEPTOR"/>
    <property type="match status" value="1"/>
</dbReference>
<sequence>MGILSLSTGKIPVAVKATKRKTGSINEEESEDILKRQRQALRDELCIFAHLQSSSTGGHENVLKLLGAITTIKTDFCLLTEYCECGSLDRFLQEKWKNGDFEDELVFEENGNEQIWEIQRDSDWGDNYQSRREKGLITTSDLLWFALQIARAMQFLAAMNVLHRDIAVRNVLLKLDYTLKVADFGLSRKLKENDEAYYIGNEGTVLPIRYIAPETVTSGRFAITSEYWSFAVVVWELFTFAERQPYSKEFDSSENSVQFFGFLVEHLSSGHRLAIPNNVPHQM</sequence>
<dbReference type="InterPro" id="IPR008266">
    <property type="entry name" value="Tyr_kinase_AS"/>
</dbReference>
<evidence type="ECO:0000313" key="3">
    <source>
        <dbReference type="WBParaSite" id="PSAMB.scaffold454size50502.g6079.t1"/>
    </source>
</evidence>
<organism evidence="2 3">
    <name type="scientific">Plectus sambesii</name>
    <dbReference type="NCBI Taxonomy" id="2011161"/>
    <lineage>
        <taxon>Eukaryota</taxon>
        <taxon>Metazoa</taxon>
        <taxon>Ecdysozoa</taxon>
        <taxon>Nematoda</taxon>
        <taxon>Chromadorea</taxon>
        <taxon>Plectida</taxon>
        <taxon>Plectina</taxon>
        <taxon>Plectoidea</taxon>
        <taxon>Plectidae</taxon>
        <taxon>Plectus</taxon>
    </lineage>
</organism>
<dbReference type="Gene3D" id="3.30.200.20">
    <property type="entry name" value="Phosphorylase Kinase, domain 1"/>
    <property type="match status" value="1"/>
</dbReference>
<dbReference type="GO" id="GO:0005886">
    <property type="term" value="C:plasma membrane"/>
    <property type="evidence" value="ECO:0007669"/>
    <property type="project" value="TreeGrafter"/>
</dbReference>